<dbReference type="EnsemblFungi" id="CEF84879">
    <property type="protein sequence ID" value="CEF84879"/>
    <property type="gene ID" value="FGRRES_15453"/>
</dbReference>
<accession>A0A098DU64</accession>
<reference evidence="2 4" key="3">
    <citation type="journal article" date="2015" name="BMC Genomics">
        <title>The completed genome sequence of the pathogenic ascomycete fungus Fusarium graminearum.</title>
        <authorList>
            <person name="King R."/>
            <person name="Urban M."/>
            <person name="Hammond-Kosack M.C."/>
            <person name="Hassani-Pak K."/>
            <person name="Hammond-Kosack K.E."/>
        </authorList>
    </citation>
    <scope>NUCLEOTIDE SEQUENCE [LARGE SCALE GENOMIC DNA]</scope>
    <source>
        <strain evidence="4">ATCC MYA-4620 / CBS 123657 / FGSC 9075 / NRRL 31084 / PH-1</strain>
        <strain evidence="2">PH-1</strain>
    </source>
</reference>
<dbReference type="VEuPathDB" id="FungiDB:FGRAMPH1_01G25901"/>
<reference evidence="3" key="4">
    <citation type="submission" date="2017-01" db="UniProtKB">
        <authorList>
            <consortium name="EnsemblFungi"/>
        </authorList>
    </citation>
    <scope>IDENTIFICATION</scope>
    <source>
        <strain evidence="3">PH-1 / ATCC MYA-4620 / FGSC 9075 / NRRL 31084</strain>
    </source>
</reference>
<dbReference type="AlphaFoldDB" id="A0A098DU64"/>
<organism evidence="2 4">
    <name type="scientific">Gibberella zeae (strain ATCC MYA-4620 / CBS 123657 / FGSC 9075 / NRRL 31084 / PH-1)</name>
    <name type="common">Wheat head blight fungus</name>
    <name type="synonym">Fusarium graminearum</name>
    <dbReference type="NCBI Taxonomy" id="229533"/>
    <lineage>
        <taxon>Eukaryota</taxon>
        <taxon>Fungi</taxon>
        <taxon>Dikarya</taxon>
        <taxon>Ascomycota</taxon>
        <taxon>Pezizomycotina</taxon>
        <taxon>Sordariomycetes</taxon>
        <taxon>Hypocreomycetidae</taxon>
        <taxon>Hypocreales</taxon>
        <taxon>Nectriaceae</taxon>
        <taxon>Fusarium</taxon>
    </lineage>
</organism>
<sequence length="56" mass="6426">MPGSIKGSRQDGMHQDEERKKKRQERVDMLYRCLLPQTEKGDGRGGRNDAVESHLT</sequence>
<evidence type="ECO:0000313" key="3">
    <source>
        <dbReference type="EnsemblFungi" id="CEF84879"/>
    </source>
</evidence>
<dbReference type="EMBL" id="HG970335">
    <property type="protein sequence ID" value="CEF84879.1"/>
    <property type="molecule type" value="Genomic_DNA"/>
</dbReference>
<evidence type="ECO:0000256" key="1">
    <source>
        <dbReference type="SAM" id="MobiDB-lite"/>
    </source>
</evidence>
<reference evidence="3 4" key="1">
    <citation type="journal article" date="2007" name="Science">
        <title>The Fusarium graminearum genome reveals a link between localized polymorphism and pathogen specialization.</title>
        <authorList>
            <person name="Cuomo C.A."/>
            <person name="Gueldener U."/>
            <person name="Xu J.-R."/>
            <person name="Trail F."/>
            <person name="Turgeon B.G."/>
            <person name="Di Pietro A."/>
            <person name="Walton J.D."/>
            <person name="Ma L.-J."/>
            <person name="Baker S.E."/>
            <person name="Rep M."/>
            <person name="Adam G."/>
            <person name="Antoniw J."/>
            <person name="Baldwin T."/>
            <person name="Calvo S.E."/>
            <person name="Chang Y.-L."/>
            <person name="DeCaprio D."/>
            <person name="Gale L.R."/>
            <person name="Gnerre S."/>
            <person name="Goswami R.S."/>
            <person name="Hammond-Kosack K."/>
            <person name="Harris L.J."/>
            <person name="Hilburn K."/>
            <person name="Kennell J.C."/>
            <person name="Kroken S."/>
            <person name="Magnuson J.K."/>
            <person name="Mannhaupt G."/>
            <person name="Mauceli E.W."/>
            <person name="Mewes H.-W."/>
            <person name="Mitterbauer R."/>
            <person name="Muehlbauer G."/>
            <person name="Muensterkoetter M."/>
            <person name="Nelson D."/>
            <person name="O'Donnell K."/>
            <person name="Ouellet T."/>
            <person name="Qi W."/>
            <person name="Quesneville H."/>
            <person name="Roncero M.I.G."/>
            <person name="Seong K.-Y."/>
            <person name="Tetko I.V."/>
            <person name="Urban M."/>
            <person name="Waalwijk C."/>
            <person name="Ward T.J."/>
            <person name="Yao J."/>
            <person name="Birren B.W."/>
            <person name="Kistler H.C."/>
        </authorList>
    </citation>
    <scope>NUCLEOTIDE SEQUENCE [LARGE SCALE GENOMIC DNA]</scope>
    <source>
        <strain evidence="4">ATCC MYA-4620 / CBS 123657 / FGSC 9075 / NRRL 31084 / PH-1</strain>
        <strain evidence="3">PH-1 / ATCC MYA-4620 / FGSC 9075 / NRRL 31084</strain>
    </source>
</reference>
<proteinExistence type="predicted"/>
<feature type="region of interest" description="Disordered" evidence="1">
    <location>
        <begin position="1"/>
        <end position="56"/>
    </location>
</feature>
<keyword evidence="4" id="KW-1185">Reference proteome</keyword>
<gene>
    <name evidence="2" type="ORF">FGRAMPH1_01T25901</name>
</gene>
<reference evidence="3 4" key="2">
    <citation type="journal article" date="2010" name="Nature">
        <title>Comparative genomics reveals mobile pathogenicity chromosomes in Fusarium.</title>
        <authorList>
            <person name="Ma L.J."/>
            <person name="van der Does H.C."/>
            <person name="Borkovich K.A."/>
            <person name="Coleman J.J."/>
            <person name="Daboussi M.J."/>
            <person name="Di Pietro A."/>
            <person name="Dufresne M."/>
            <person name="Freitag M."/>
            <person name="Grabherr M."/>
            <person name="Henrissat B."/>
            <person name="Houterman P.M."/>
            <person name="Kang S."/>
            <person name="Shim W.B."/>
            <person name="Woloshuk C."/>
            <person name="Xie X."/>
            <person name="Xu J.R."/>
            <person name="Antoniw J."/>
            <person name="Baker S.E."/>
            <person name="Bluhm B.H."/>
            <person name="Breakspear A."/>
            <person name="Brown D.W."/>
            <person name="Butchko R.A."/>
            <person name="Chapman S."/>
            <person name="Coulson R."/>
            <person name="Coutinho P.M."/>
            <person name="Danchin E.G."/>
            <person name="Diener A."/>
            <person name="Gale L.R."/>
            <person name="Gardiner D.M."/>
            <person name="Goff S."/>
            <person name="Hammond-Kosack K.E."/>
            <person name="Hilburn K."/>
            <person name="Hua-Van A."/>
            <person name="Jonkers W."/>
            <person name="Kazan K."/>
            <person name="Kodira C.D."/>
            <person name="Koehrsen M."/>
            <person name="Kumar L."/>
            <person name="Lee Y.H."/>
            <person name="Li L."/>
            <person name="Manners J.M."/>
            <person name="Miranda-Saavedra D."/>
            <person name="Mukherjee M."/>
            <person name="Park G."/>
            <person name="Park J."/>
            <person name="Park S.Y."/>
            <person name="Proctor R.H."/>
            <person name="Regev A."/>
            <person name="Ruiz-Roldan M.C."/>
            <person name="Sain D."/>
            <person name="Sakthikumar S."/>
            <person name="Sykes S."/>
            <person name="Schwartz D.C."/>
            <person name="Turgeon B.G."/>
            <person name="Wapinski I."/>
            <person name="Yoder O."/>
            <person name="Young S."/>
            <person name="Zeng Q."/>
            <person name="Zhou S."/>
            <person name="Galagan J."/>
            <person name="Cuomo C.A."/>
            <person name="Kistler H.C."/>
            <person name="Rep M."/>
        </authorList>
    </citation>
    <scope>GENOME REANNOTATION</scope>
    <source>
        <strain evidence="4">ATCC MYA-4620 / CBS 123657 / FGSC 9075 / NRRL 31084 / PH-1</strain>
        <strain evidence="3">PH-1 / ATCC MYA-4620 / FGSC 9075 / NRRL 31084</strain>
    </source>
</reference>
<dbReference type="Proteomes" id="UP000070720">
    <property type="component" value="Chromosome 4"/>
</dbReference>
<feature type="compositionally biased region" description="Basic and acidic residues" evidence="1">
    <location>
        <begin position="8"/>
        <end position="29"/>
    </location>
</feature>
<evidence type="ECO:0000313" key="2">
    <source>
        <dbReference type="EMBL" id="CEF84879.1"/>
    </source>
</evidence>
<evidence type="ECO:0000313" key="4">
    <source>
        <dbReference type="Proteomes" id="UP000070720"/>
    </source>
</evidence>
<accession>A0A0E0SEL6</accession>
<protein>
    <submittedName>
        <fullName evidence="2">Chromosome 4, complete genome</fullName>
    </submittedName>
</protein>
<dbReference type="InParanoid" id="A0A098DU64"/>
<name>A0A098DU64_GIBZE</name>
<feature type="compositionally biased region" description="Basic and acidic residues" evidence="1">
    <location>
        <begin position="39"/>
        <end position="56"/>
    </location>
</feature>